<organism evidence="1 2">
    <name type="scientific">Vibrio genomosp. F6 str. FF-238</name>
    <dbReference type="NCBI Taxonomy" id="1191298"/>
    <lineage>
        <taxon>Bacteria</taxon>
        <taxon>Pseudomonadati</taxon>
        <taxon>Pseudomonadota</taxon>
        <taxon>Gammaproteobacteria</taxon>
        <taxon>Vibrionales</taxon>
        <taxon>Vibrionaceae</taxon>
        <taxon>Vibrio</taxon>
    </lineage>
</organism>
<evidence type="ECO:0000313" key="1">
    <source>
        <dbReference type="EMBL" id="OEE78614.1"/>
    </source>
</evidence>
<protein>
    <submittedName>
        <fullName evidence="1">Uncharacterized protein</fullName>
    </submittedName>
</protein>
<reference evidence="1 2" key="1">
    <citation type="journal article" date="2012" name="Science">
        <title>Ecological populations of bacteria act as socially cohesive units of antibiotic production and resistance.</title>
        <authorList>
            <person name="Cordero O.X."/>
            <person name="Wildschutte H."/>
            <person name="Kirkup B."/>
            <person name="Proehl S."/>
            <person name="Ngo L."/>
            <person name="Hussain F."/>
            <person name="Le Roux F."/>
            <person name="Mincer T."/>
            <person name="Polz M.F."/>
        </authorList>
    </citation>
    <scope>NUCLEOTIDE SEQUENCE [LARGE SCALE GENOMIC DNA]</scope>
    <source>
        <strain evidence="1 2">FF-238</strain>
    </source>
</reference>
<evidence type="ECO:0000313" key="2">
    <source>
        <dbReference type="Proteomes" id="UP000094165"/>
    </source>
</evidence>
<dbReference type="RefSeq" id="WP_017051796.1">
    <property type="nucleotide sequence ID" value="NZ_AJYW02000042.1"/>
</dbReference>
<keyword evidence="2" id="KW-1185">Reference proteome</keyword>
<dbReference type="EMBL" id="AJYW02000042">
    <property type="protein sequence ID" value="OEE78614.1"/>
    <property type="molecule type" value="Genomic_DNA"/>
</dbReference>
<sequence length="381" mass="43726">MLLMTRQYFPFINFNDFKKIIVNLHKHSCRSDIPLSKFKNEVALLIGYENFSHLKNSIEQTKKDQLLIDYGNEYEFSYSCGMYLLDALSAPIRKLLQIPFDLYTDVIEQQYIRFTNKKPYLVIDGKVYNCDHFSKGIEDSNKDKTLALLCLAKNESDAIASFWTTKLEGKFNHITSFYDDSEVNDVRPLTFSHLTPPCASTLSIDMPVGLRQLKRPEIALCNWADANKNEELLKLLQLASNDTKFRCRIYLDEYTHDVKLSPDLSIKADRVYTIEVSTQDGIYIGPLDQLYLDLIGTKINLDTFSPQDVIDHVYAIQKHLASTYGEKQYSIYILSNGIKYLESLDKNLVMSLSEALAQPNPVPNHLHALLKAFCISESIIK</sequence>
<gene>
    <name evidence="1" type="ORF">A130_13010</name>
</gene>
<dbReference type="AlphaFoldDB" id="A0A1E5D4Z5"/>
<accession>A0A1E5D4Z5</accession>
<dbReference type="Proteomes" id="UP000094165">
    <property type="component" value="Unassembled WGS sequence"/>
</dbReference>
<proteinExistence type="predicted"/>
<comment type="caution">
    <text evidence="1">The sequence shown here is derived from an EMBL/GenBank/DDBJ whole genome shotgun (WGS) entry which is preliminary data.</text>
</comment>
<name>A0A1E5D4Z5_9VIBR</name>